<dbReference type="InterPro" id="IPR036864">
    <property type="entry name" value="Zn2-C6_fun-type_DNA-bd_sf"/>
</dbReference>
<dbReference type="InterPro" id="IPR001138">
    <property type="entry name" value="Zn2Cys6_DnaBD"/>
</dbReference>
<dbReference type="EMBL" id="JAVRRT010000015">
    <property type="protein sequence ID" value="KAK5165711.1"/>
    <property type="molecule type" value="Genomic_DNA"/>
</dbReference>
<dbReference type="Pfam" id="PF00172">
    <property type="entry name" value="Zn_clus"/>
    <property type="match status" value="1"/>
</dbReference>
<dbReference type="Gene3D" id="4.10.240.10">
    <property type="entry name" value="Zn(2)-C6 fungal-type DNA-binding domain"/>
    <property type="match status" value="1"/>
</dbReference>
<dbReference type="PANTHER" id="PTHR47784">
    <property type="entry name" value="STEROL UPTAKE CONTROL PROTEIN 2"/>
    <property type="match status" value="1"/>
</dbReference>
<evidence type="ECO:0000313" key="4">
    <source>
        <dbReference type="EMBL" id="KAK5165711.1"/>
    </source>
</evidence>
<evidence type="ECO:0000259" key="3">
    <source>
        <dbReference type="PROSITE" id="PS50048"/>
    </source>
</evidence>
<sequence length="431" mass="48489">MAHNSTDSLVIPSFRVKRSHKKSRTGCLVCRRRRVKCDETRPGCTICKRRGLECTYDEGSKHAPTRTCSSSEGVVSRKADSTPSSASPVSPATSPSTLGVLETDLVQHYLSHTRGMFELYGGSSQAVWDTVIPALAYSSSTVRLGMLTFAALCLHHDTKQTPDESLKYLQTAEYYGEQFVDESSKQLREMSPGDADPNLACARLLTVLSLGFFRVYQQRDGWSITELGSWTWLHMIRGIIPVFHHYKDSSGPMNEMVARDLGPDGNYAKPSNGNWYNVSSHFEAHPQFNFIRTTTCQRFQALDNAVAAKWSTFNDQQVEDVLAAISHLREVTETTCYREVHSLMRALQTWPVNISKGFVDMLVSGDLLALAVYAHWLMLVVLAEDIWWMDDMGRHGLKEIIELCDAEPTAHIERSLLEWPRRMLCEVGGQE</sequence>
<dbReference type="RefSeq" id="XP_064655723.1">
    <property type="nucleotide sequence ID" value="XM_064805864.1"/>
</dbReference>
<dbReference type="AlphaFoldDB" id="A0AAV9P0A2"/>
<feature type="region of interest" description="Disordered" evidence="2">
    <location>
        <begin position="57"/>
        <end position="97"/>
    </location>
</feature>
<keyword evidence="1" id="KW-0539">Nucleus</keyword>
<reference evidence="4 5" key="1">
    <citation type="submission" date="2023-08" db="EMBL/GenBank/DDBJ databases">
        <title>Black Yeasts Isolated from many extreme environments.</title>
        <authorList>
            <person name="Coleine C."/>
            <person name="Stajich J.E."/>
            <person name="Selbmann L."/>
        </authorList>
    </citation>
    <scope>NUCLEOTIDE SEQUENCE [LARGE SCALE GENOMIC DNA]</scope>
    <source>
        <strain evidence="4 5">CCFEE 5935</strain>
    </source>
</reference>
<name>A0AAV9P0A2_9PEZI</name>
<dbReference type="InterPro" id="IPR053157">
    <property type="entry name" value="Sterol_Uptake_Regulator"/>
</dbReference>
<dbReference type="CDD" id="cd00067">
    <property type="entry name" value="GAL4"/>
    <property type="match status" value="1"/>
</dbReference>
<dbReference type="PROSITE" id="PS50048">
    <property type="entry name" value="ZN2_CY6_FUNGAL_2"/>
    <property type="match status" value="1"/>
</dbReference>
<organism evidence="4 5">
    <name type="scientific">Saxophila tyrrhenica</name>
    <dbReference type="NCBI Taxonomy" id="1690608"/>
    <lineage>
        <taxon>Eukaryota</taxon>
        <taxon>Fungi</taxon>
        <taxon>Dikarya</taxon>
        <taxon>Ascomycota</taxon>
        <taxon>Pezizomycotina</taxon>
        <taxon>Dothideomycetes</taxon>
        <taxon>Dothideomycetidae</taxon>
        <taxon>Mycosphaerellales</taxon>
        <taxon>Extremaceae</taxon>
        <taxon>Saxophila</taxon>
    </lineage>
</organism>
<dbReference type="SUPFAM" id="SSF57701">
    <property type="entry name" value="Zn2/Cys6 DNA-binding domain"/>
    <property type="match status" value="1"/>
</dbReference>
<feature type="domain" description="Zn(2)-C6 fungal-type" evidence="3">
    <location>
        <begin position="26"/>
        <end position="56"/>
    </location>
</feature>
<feature type="compositionally biased region" description="Low complexity" evidence="2">
    <location>
        <begin position="81"/>
        <end position="97"/>
    </location>
</feature>
<dbReference type="GO" id="GO:0001228">
    <property type="term" value="F:DNA-binding transcription activator activity, RNA polymerase II-specific"/>
    <property type="evidence" value="ECO:0007669"/>
    <property type="project" value="TreeGrafter"/>
</dbReference>
<keyword evidence="5" id="KW-1185">Reference proteome</keyword>
<dbReference type="GO" id="GO:0008270">
    <property type="term" value="F:zinc ion binding"/>
    <property type="evidence" value="ECO:0007669"/>
    <property type="project" value="InterPro"/>
</dbReference>
<protein>
    <submittedName>
        <fullName evidence="4">Transcription factor</fullName>
    </submittedName>
</protein>
<dbReference type="GeneID" id="89929966"/>
<evidence type="ECO:0000256" key="2">
    <source>
        <dbReference type="SAM" id="MobiDB-lite"/>
    </source>
</evidence>
<comment type="caution">
    <text evidence="4">The sequence shown here is derived from an EMBL/GenBank/DDBJ whole genome shotgun (WGS) entry which is preliminary data.</text>
</comment>
<dbReference type="PROSITE" id="PS00463">
    <property type="entry name" value="ZN2_CY6_FUNGAL_1"/>
    <property type="match status" value="1"/>
</dbReference>
<dbReference type="Proteomes" id="UP001337655">
    <property type="component" value="Unassembled WGS sequence"/>
</dbReference>
<evidence type="ECO:0000313" key="5">
    <source>
        <dbReference type="Proteomes" id="UP001337655"/>
    </source>
</evidence>
<accession>A0AAV9P0A2</accession>
<evidence type="ECO:0000256" key="1">
    <source>
        <dbReference type="ARBA" id="ARBA00023242"/>
    </source>
</evidence>
<dbReference type="PANTHER" id="PTHR47784:SF5">
    <property type="entry name" value="STEROL UPTAKE CONTROL PROTEIN 2"/>
    <property type="match status" value="1"/>
</dbReference>
<gene>
    <name evidence="4" type="primary">UPC2</name>
    <name evidence="4" type="ORF">LTR77_008634</name>
</gene>
<dbReference type="SMART" id="SM00066">
    <property type="entry name" value="GAL4"/>
    <property type="match status" value="1"/>
</dbReference>
<proteinExistence type="predicted"/>